<evidence type="ECO:0000313" key="3">
    <source>
        <dbReference type="Proteomes" id="UP000008983"/>
    </source>
</evidence>
<dbReference type="OrthoDB" id="290260at2759"/>
<keyword evidence="1" id="KW-0812">Transmembrane</keyword>
<dbReference type="STRING" id="857967.G0R685"/>
<keyword evidence="1" id="KW-0472">Membrane</keyword>
<reference evidence="2 3" key="1">
    <citation type="submission" date="2011-07" db="EMBL/GenBank/DDBJ databases">
        <authorList>
            <person name="Coyne R."/>
            <person name="Brami D."/>
            <person name="Johnson J."/>
            <person name="Hostetler J."/>
            <person name="Hannick L."/>
            <person name="Clark T."/>
            <person name="Cassidy-Hanley D."/>
            <person name="Inman J."/>
        </authorList>
    </citation>
    <scope>NUCLEOTIDE SEQUENCE [LARGE SCALE GENOMIC DNA]</scope>
    <source>
        <strain evidence="2 3">G5</strain>
    </source>
</reference>
<proteinExistence type="predicted"/>
<dbReference type="EMBL" id="GL984391">
    <property type="protein sequence ID" value="EGR27012.1"/>
    <property type="molecule type" value="Genomic_DNA"/>
</dbReference>
<protein>
    <submittedName>
        <fullName evidence="2">Major facilitator superfamily protein, putative</fullName>
    </submittedName>
</protein>
<evidence type="ECO:0000313" key="2">
    <source>
        <dbReference type="EMBL" id="EGR27012.1"/>
    </source>
</evidence>
<gene>
    <name evidence="2" type="ORF">IMG5_202960</name>
</gene>
<keyword evidence="1" id="KW-1133">Transmembrane helix</keyword>
<dbReference type="Proteomes" id="UP000008983">
    <property type="component" value="Unassembled WGS sequence"/>
</dbReference>
<feature type="transmembrane region" description="Helical" evidence="1">
    <location>
        <begin position="67"/>
        <end position="84"/>
    </location>
</feature>
<organism evidence="2 3">
    <name type="scientific">Ichthyophthirius multifiliis</name>
    <name type="common">White spot disease agent</name>
    <name type="synonym">Ich</name>
    <dbReference type="NCBI Taxonomy" id="5932"/>
    <lineage>
        <taxon>Eukaryota</taxon>
        <taxon>Sar</taxon>
        <taxon>Alveolata</taxon>
        <taxon>Ciliophora</taxon>
        <taxon>Intramacronucleata</taxon>
        <taxon>Oligohymenophorea</taxon>
        <taxon>Hymenostomatida</taxon>
        <taxon>Ophryoglenina</taxon>
        <taxon>Ichthyophthirius</taxon>
    </lineage>
</organism>
<dbReference type="SUPFAM" id="SSF103473">
    <property type="entry name" value="MFS general substrate transporter"/>
    <property type="match status" value="1"/>
</dbReference>
<sequence length="119" mass="12986">MIYYGITFAITSVGFNIYINSIIIGIQLFPTAVRNLALGFSSAAGTIGSTAAPYIKLICLRINLSAMVPLGVIGIAGVLCLIPLKETKGEKLLDQIEELNNQEEDFFVVERDKNGYKQE</sequence>
<dbReference type="RefSeq" id="XP_004023896.1">
    <property type="nucleotide sequence ID" value="XM_004023847.1"/>
</dbReference>
<name>G0R685_ICHMU</name>
<dbReference type="AlphaFoldDB" id="G0R685"/>
<feature type="transmembrane region" description="Helical" evidence="1">
    <location>
        <begin position="36"/>
        <end position="55"/>
    </location>
</feature>
<accession>G0R685</accession>
<dbReference type="GeneID" id="14903068"/>
<evidence type="ECO:0000256" key="1">
    <source>
        <dbReference type="SAM" id="Phobius"/>
    </source>
</evidence>
<dbReference type="InterPro" id="IPR036259">
    <property type="entry name" value="MFS_trans_sf"/>
</dbReference>
<feature type="transmembrane region" description="Helical" evidence="1">
    <location>
        <begin position="6"/>
        <end position="29"/>
    </location>
</feature>
<keyword evidence="3" id="KW-1185">Reference proteome</keyword>
<dbReference type="Gene3D" id="1.20.1250.20">
    <property type="entry name" value="MFS general substrate transporter like domains"/>
    <property type="match status" value="1"/>
</dbReference>
<dbReference type="InParanoid" id="G0R685"/>